<feature type="transmembrane region" description="Helical" evidence="7">
    <location>
        <begin position="145"/>
        <end position="169"/>
    </location>
</feature>
<dbReference type="InterPro" id="IPR032818">
    <property type="entry name" value="DedA-like"/>
</dbReference>
<dbReference type="InterPro" id="IPR036938">
    <property type="entry name" value="PAP2/HPO_sf"/>
</dbReference>
<dbReference type="Pfam" id="PF01569">
    <property type="entry name" value="PAP2"/>
    <property type="match status" value="1"/>
</dbReference>
<dbReference type="SMART" id="SM00014">
    <property type="entry name" value="acidPPc"/>
    <property type="match status" value="1"/>
</dbReference>
<dbReference type="Gene3D" id="1.20.144.10">
    <property type="entry name" value="Phosphatidic acid phosphatase type 2/haloperoxidase"/>
    <property type="match status" value="1"/>
</dbReference>
<dbReference type="Proteomes" id="UP000672039">
    <property type="component" value="Chromosome"/>
</dbReference>
<feature type="transmembrane region" description="Helical" evidence="7">
    <location>
        <begin position="20"/>
        <end position="39"/>
    </location>
</feature>
<reference evidence="9 10" key="1">
    <citation type="submission" date="2021-04" db="EMBL/GenBank/DDBJ databases">
        <title>Genomics, taxonomy and metabolism of representatives of sulfur bacteria of the genus Thiothrix: Thiothrix fructosivorans QT, Thiothrix unzii A1T and three new species, Thiothrix subterranea sp. nov., Thiothrix litoralis sp. nov. and 'Candidatus Thiothrix anitrata' sp. nov.</title>
        <authorList>
            <person name="Ravin N.V."/>
            <person name="Smolyakov D."/>
            <person name="Rudenko T.S."/>
            <person name="Mardanov A.V."/>
            <person name="Beletsky A.V."/>
            <person name="Markov N.D."/>
            <person name="Fomenkov A.I."/>
            <person name="Roberts R.J."/>
            <person name="Karnachuk O.V."/>
            <person name="Novikov A."/>
            <person name="Grabovich M.Y."/>
        </authorList>
    </citation>
    <scope>NUCLEOTIDE SEQUENCE [LARGE SCALE GENOMIC DNA]</scope>
    <source>
        <strain evidence="9 10">AS</strain>
    </source>
</reference>
<feature type="transmembrane region" description="Helical" evidence="7">
    <location>
        <begin position="323"/>
        <end position="340"/>
    </location>
</feature>
<evidence type="ECO:0000313" key="9">
    <source>
        <dbReference type="EMBL" id="QTR46291.1"/>
    </source>
</evidence>
<feature type="transmembrane region" description="Helical" evidence="7">
    <location>
        <begin position="422"/>
        <end position="440"/>
    </location>
</feature>
<dbReference type="EMBL" id="CP072801">
    <property type="protein sequence ID" value="QTR46291.1"/>
    <property type="molecule type" value="Genomic_DNA"/>
</dbReference>
<gene>
    <name evidence="9" type="ORF">J9253_20355</name>
</gene>
<dbReference type="PANTHER" id="PTHR30353">
    <property type="entry name" value="INNER MEMBRANE PROTEIN DEDA-RELATED"/>
    <property type="match status" value="1"/>
</dbReference>
<feature type="transmembrane region" description="Helical" evidence="7">
    <location>
        <begin position="181"/>
        <end position="208"/>
    </location>
</feature>
<dbReference type="Pfam" id="PF09335">
    <property type="entry name" value="VTT_dom"/>
    <property type="match status" value="1"/>
</dbReference>
<evidence type="ECO:0000256" key="3">
    <source>
        <dbReference type="ARBA" id="ARBA00022475"/>
    </source>
</evidence>
<evidence type="ECO:0000256" key="6">
    <source>
        <dbReference type="ARBA" id="ARBA00023136"/>
    </source>
</evidence>
<feature type="transmembrane region" description="Helical" evidence="7">
    <location>
        <begin position="293"/>
        <end position="316"/>
    </location>
</feature>
<keyword evidence="6 7" id="KW-0472">Membrane</keyword>
<keyword evidence="3" id="KW-1003">Cell membrane</keyword>
<dbReference type="InterPro" id="IPR025902">
    <property type="entry name" value="LssY-like-C_dom"/>
</dbReference>
<comment type="similarity">
    <text evidence="2">Belongs to the DedA family.</text>
</comment>
<dbReference type="SUPFAM" id="SSF48317">
    <property type="entry name" value="Acid phosphatase/Vanadium-dependent haloperoxidase"/>
    <property type="match status" value="1"/>
</dbReference>
<sequence>MQAFFQHLLDIVAQNPVLAVWLAFAVSVAEAVLVIGLFVPSTTVLVGIGGLIGLGKLPFWPIFWVVALGAALGDAISYWIGHTYRERLYAMWPFSRYTSLLASGQEYFTVHGGKSVVIGRFIPGVKAVVPGIAGMMGMNPVRFTTLNVLSAFAWAATHLLPGMSAGWVMARLGAISQRLALMFGVLLVLTVVLIWVGQYGLVAGLRCLPRWQMAFSRWGETYEGWGKGAVQRMVLPHHADFRLLVLLNLLVVMGVVGIAWLLETLSSQGMMFQLDHAFSQSVQALRTQWTDPLMLAVTMLGDAAVVVAVLLAMLLVLAWERRWWLLAGVALTFTASIVFVDGMKWLVQTTRPVADLYTGVAAFSFPSGHATVSFTLSGLLGWFVYRGGGAWMRALLLPLLAVLAVLVAFSRLYLGAHWPSDVMAGWLFGIGVLAAFAQFFRQDRVERRLAVRMLVVSGMALVLVGGLHLDQGWGNATVQYARRTPPPLLLPQPWEVGGWATLPAYRTDVVGEHEEPFLLQWRGSPQALQQALPGWVAAPDWTVQTLNRFAFPDSTAEQLPVLPKLNEGRMQAYTWVKPGTLASVEGRYVLRLYPQTVAETGQPPATLWLGTLAFEGLHHPFGQLSLLWMPGEKVACVGSPLLLALPHAQEVGAMLEVVEGHACSGRLVLAGE</sequence>
<dbReference type="InterPro" id="IPR032816">
    <property type="entry name" value="VTT_dom"/>
</dbReference>
<feature type="transmembrane region" description="Helical" evidence="7">
    <location>
        <begin position="395"/>
        <end position="416"/>
    </location>
</feature>
<evidence type="ECO:0000313" key="10">
    <source>
        <dbReference type="Proteomes" id="UP000672039"/>
    </source>
</evidence>
<dbReference type="PANTHER" id="PTHR30353:SF15">
    <property type="entry name" value="INNER MEMBRANE PROTEIN YABI"/>
    <property type="match status" value="1"/>
</dbReference>
<evidence type="ECO:0000256" key="7">
    <source>
        <dbReference type="SAM" id="Phobius"/>
    </source>
</evidence>
<keyword evidence="10" id="KW-1185">Reference proteome</keyword>
<accession>A0ABX7WSY4</accession>
<feature type="domain" description="Phosphatidic acid phosphatase type 2/haloperoxidase" evidence="8">
    <location>
        <begin position="326"/>
        <end position="437"/>
    </location>
</feature>
<feature type="transmembrane region" description="Helical" evidence="7">
    <location>
        <begin position="241"/>
        <end position="262"/>
    </location>
</feature>
<dbReference type="InterPro" id="IPR000326">
    <property type="entry name" value="PAP2/HPO"/>
</dbReference>
<evidence type="ECO:0000256" key="1">
    <source>
        <dbReference type="ARBA" id="ARBA00004651"/>
    </source>
</evidence>
<evidence type="ECO:0000256" key="4">
    <source>
        <dbReference type="ARBA" id="ARBA00022692"/>
    </source>
</evidence>
<protein>
    <submittedName>
        <fullName evidence="9">Phosphatase PAP2 family protein</fullName>
    </submittedName>
</protein>
<proteinExistence type="inferred from homology"/>
<evidence type="ECO:0000256" key="5">
    <source>
        <dbReference type="ARBA" id="ARBA00022989"/>
    </source>
</evidence>
<dbReference type="Pfam" id="PF14067">
    <property type="entry name" value="LssY_C"/>
    <property type="match status" value="1"/>
</dbReference>
<keyword evidence="5 7" id="KW-1133">Transmembrane helix</keyword>
<dbReference type="RefSeq" id="WP_210222631.1">
    <property type="nucleotide sequence ID" value="NZ_CP072801.1"/>
</dbReference>
<dbReference type="CDD" id="cd03392">
    <property type="entry name" value="PAP2_like_2"/>
    <property type="match status" value="1"/>
</dbReference>
<comment type="subcellular location">
    <subcellularLocation>
        <location evidence="1">Cell membrane</location>
        <topology evidence="1">Multi-pass membrane protein</topology>
    </subcellularLocation>
</comment>
<feature type="transmembrane region" description="Helical" evidence="7">
    <location>
        <begin position="59"/>
        <end position="81"/>
    </location>
</feature>
<keyword evidence="4 7" id="KW-0812">Transmembrane</keyword>
<evidence type="ECO:0000259" key="8">
    <source>
        <dbReference type="SMART" id="SM00014"/>
    </source>
</evidence>
<feature type="transmembrane region" description="Helical" evidence="7">
    <location>
        <begin position="449"/>
        <end position="469"/>
    </location>
</feature>
<organism evidence="9 10">
    <name type="scientific">Thiothrix litoralis</name>
    <dbReference type="NCBI Taxonomy" id="2891210"/>
    <lineage>
        <taxon>Bacteria</taxon>
        <taxon>Pseudomonadati</taxon>
        <taxon>Pseudomonadota</taxon>
        <taxon>Gammaproteobacteria</taxon>
        <taxon>Thiotrichales</taxon>
        <taxon>Thiotrichaceae</taxon>
        <taxon>Thiothrix</taxon>
    </lineage>
</organism>
<feature type="transmembrane region" description="Helical" evidence="7">
    <location>
        <begin position="360"/>
        <end position="383"/>
    </location>
</feature>
<evidence type="ECO:0000256" key="2">
    <source>
        <dbReference type="ARBA" id="ARBA00010792"/>
    </source>
</evidence>
<name>A0ABX7WSY4_9GAMM</name>